<evidence type="ECO:0000256" key="5">
    <source>
        <dbReference type="ARBA" id="ARBA00022741"/>
    </source>
</evidence>
<feature type="domain" description="ABC transporter" evidence="11">
    <location>
        <begin position="848"/>
        <end position="1090"/>
    </location>
</feature>
<keyword evidence="7 10" id="KW-1133">Transmembrane helix</keyword>
<dbReference type="CDD" id="cd03233">
    <property type="entry name" value="ABCG_PDR_domain1"/>
    <property type="match status" value="1"/>
</dbReference>
<dbReference type="Pfam" id="PF14510">
    <property type="entry name" value="ABC_trans_N"/>
    <property type="match status" value="1"/>
</dbReference>
<dbReference type="InterPro" id="IPR043926">
    <property type="entry name" value="ABCG_dom"/>
</dbReference>
<dbReference type="GO" id="GO:0016887">
    <property type="term" value="F:ATP hydrolysis activity"/>
    <property type="evidence" value="ECO:0007669"/>
    <property type="project" value="InterPro"/>
</dbReference>
<keyword evidence="13" id="KW-1185">Reference proteome</keyword>
<dbReference type="InterPro" id="IPR003439">
    <property type="entry name" value="ABC_transporter-like_ATP-bd"/>
</dbReference>
<dbReference type="GeneID" id="30012120"/>
<dbReference type="InterPro" id="IPR003593">
    <property type="entry name" value="AAA+_ATPase"/>
</dbReference>
<dbReference type="Pfam" id="PF00005">
    <property type="entry name" value="ABC_tran"/>
    <property type="match status" value="2"/>
</dbReference>
<evidence type="ECO:0000313" key="13">
    <source>
        <dbReference type="Proteomes" id="UP000078343"/>
    </source>
</evidence>
<comment type="subcellular location">
    <subcellularLocation>
        <location evidence="1">Membrane</location>
        <topology evidence="1">Multi-pass membrane protein</topology>
    </subcellularLocation>
</comment>
<dbReference type="InterPro" id="IPR027417">
    <property type="entry name" value="P-loop_NTPase"/>
</dbReference>
<evidence type="ECO:0000256" key="7">
    <source>
        <dbReference type="ARBA" id="ARBA00022989"/>
    </source>
</evidence>
<dbReference type="STRING" id="1367422.A0A178ZBQ6"/>
<dbReference type="InterPro" id="IPR034001">
    <property type="entry name" value="ABCG_PDR_1"/>
</dbReference>
<dbReference type="OrthoDB" id="245989at2759"/>
<feature type="region of interest" description="Disordered" evidence="9">
    <location>
        <begin position="1"/>
        <end position="32"/>
    </location>
</feature>
<dbReference type="GO" id="GO:0140359">
    <property type="term" value="F:ABC-type transporter activity"/>
    <property type="evidence" value="ECO:0007669"/>
    <property type="project" value="InterPro"/>
</dbReference>
<evidence type="ECO:0000259" key="11">
    <source>
        <dbReference type="PROSITE" id="PS50893"/>
    </source>
</evidence>
<dbReference type="Pfam" id="PF06422">
    <property type="entry name" value="PDR_CDR"/>
    <property type="match status" value="1"/>
</dbReference>
<dbReference type="PROSITE" id="PS50893">
    <property type="entry name" value="ABC_TRANSPORTER_2"/>
    <property type="match status" value="2"/>
</dbReference>
<feature type="transmembrane region" description="Helical" evidence="10">
    <location>
        <begin position="1218"/>
        <end position="1241"/>
    </location>
</feature>
<name>A0A178ZBQ6_9EURO</name>
<feature type="transmembrane region" description="Helical" evidence="10">
    <location>
        <begin position="650"/>
        <end position="674"/>
    </location>
</feature>
<proteinExistence type="inferred from homology"/>
<keyword evidence="4 10" id="KW-0812">Transmembrane</keyword>
<evidence type="ECO:0000313" key="12">
    <source>
        <dbReference type="EMBL" id="OAP57214.1"/>
    </source>
</evidence>
<dbReference type="SMART" id="SM00382">
    <property type="entry name" value="AAA"/>
    <property type="match status" value="2"/>
</dbReference>
<dbReference type="FunFam" id="3.40.50.300:FF:000054">
    <property type="entry name" value="ABC multidrug transporter atrF"/>
    <property type="match status" value="1"/>
</dbReference>
<dbReference type="PROSITE" id="PS00211">
    <property type="entry name" value="ABC_TRANSPORTER_1"/>
    <property type="match status" value="1"/>
</dbReference>
<comment type="similarity">
    <text evidence="2">Belongs to the ABC transporter superfamily. ABCG family. PDR (TC 3.A.1.205) subfamily.</text>
</comment>
<dbReference type="SUPFAM" id="SSF52540">
    <property type="entry name" value="P-loop containing nucleoside triphosphate hydrolases"/>
    <property type="match status" value="2"/>
</dbReference>
<feature type="transmembrane region" description="Helical" evidence="10">
    <location>
        <begin position="762"/>
        <end position="779"/>
    </location>
</feature>
<dbReference type="Proteomes" id="UP000078343">
    <property type="component" value="Unassembled WGS sequence"/>
</dbReference>
<evidence type="ECO:0000256" key="6">
    <source>
        <dbReference type="ARBA" id="ARBA00022840"/>
    </source>
</evidence>
<evidence type="ECO:0000256" key="3">
    <source>
        <dbReference type="ARBA" id="ARBA00022448"/>
    </source>
</evidence>
<feature type="region of interest" description="Disordered" evidence="9">
    <location>
        <begin position="1499"/>
        <end position="1615"/>
    </location>
</feature>
<feature type="domain" description="ABC transporter" evidence="11">
    <location>
        <begin position="144"/>
        <end position="400"/>
    </location>
</feature>
<evidence type="ECO:0000256" key="2">
    <source>
        <dbReference type="ARBA" id="ARBA00006012"/>
    </source>
</evidence>
<feature type="transmembrane region" description="Helical" evidence="10">
    <location>
        <begin position="1457"/>
        <end position="1478"/>
    </location>
</feature>
<evidence type="ECO:0000256" key="9">
    <source>
        <dbReference type="SAM" id="MobiDB-lite"/>
    </source>
</evidence>
<evidence type="ECO:0000256" key="4">
    <source>
        <dbReference type="ARBA" id="ARBA00022692"/>
    </source>
</evidence>
<feature type="transmembrane region" description="Helical" evidence="10">
    <location>
        <begin position="516"/>
        <end position="534"/>
    </location>
</feature>
<dbReference type="EMBL" id="LVYI01000007">
    <property type="protein sequence ID" value="OAP57214.1"/>
    <property type="molecule type" value="Genomic_DNA"/>
</dbReference>
<dbReference type="GO" id="GO:0005524">
    <property type="term" value="F:ATP binding"/>
    <property type="evidence" value="ECO:0007669"/>
    <property type="project" value="UniProtKB-KW"/>
</dbReference>
<keyword evidence="3" id="KW-0813">Transport</keyword>
<dbReference type="InterPro" id="IPR034003">
    <property type="entry name" value="ABCG_PDR_2"/>
</dbReference>
<evidence type="ECO:0000256" key="1">
    <source>
        <dbReference type="ARBA" id="ARBA00004141"/>
    </source>
</evidence>
<feature type="compositionally biased region" description="Basic and acidic residues" evidence="9">
    <location>
        <begin position="1560"/>
        <end position="1571"/>
    </location>
</feature>
<dbReference type="Gene3D" id="3.40.50.300">
    <property type="entry name" value="P-loop containing nucleotide triphosphate hydrolases"/>
    <property type="match status" value="2"/>
</dbReference>
<keyword evidence="5" id="KW-0547">Nucleotide-binding</keyword>
<protein>
    <recommendedName>
        <fullName evidence="11">ABC transporter domain-containing protein</fullName>
    </recommendedName>
</protein>
<dbReference type="InterPro" id="IPR029481">
    <property type="entry name" value="ABC_trans_N"/>
</dbReference>
<dbReference type="PANTHER" id="PTHR19241">
    <property type="entry name" value="ATP-BINDING CASSETTE TRANSPORTER"/>
    <property type="match status" value="1"/>
</dbReference>
<evidence type="ECO:0000256" key="8">
    <source>
        <dbReference type="ARBA" id="ARBA00023136"/>
    </source>
</evidence>
<feature type="transmembrane region" description="Helical" evidence="10">
    <location>
        <begin position="1309"/>
        <end position="1330"/>
    </location>
</feature>
<comment type="caution">
    <text evidence="12">The sequence shown here is derived from an EMBL/GenBank/DDBJ whole genome shotgun (WGS) entry which is preliminary data.</text>
</comment>
<feature type="transmembrane region" description="Helical" evidence="10">
    <location>
        <begin position="1342"/>
        <end position="1366"/>
    </location>
</feature>
<feature type="transmembrane region" description="Helical" evidence="10">
    <location>
        <begin position="621"/>
        <end position="643"/>
    </location>
</feature>
<dbReference type="InterPro" id="IPR013525">
    <property type="entry name" value="ABC2_TM"/>
</dbReference>
<dbReference type="CDD" id="cd03232">
    <property type="entry name" value="ABCG_PDR_domain2"/>
    <property type="match status" value="1"/>
</dbReference>
<feature type="compositionally biased region" description="Polar residues" evidence="9">
    <location>
        <begin position="1500"/>
        <end position="1515"/>
    </location>
</feature>
<feature type="compositionally biased region" description="Polar residues" evidence="9">
    <location>
        <begin position="1"/>
        <end position="13"/>
    </location>
</feature>
<keyword evidence="6" id="KW-0067">ATP-binding</keyword>
<dbReference type="Pfam" id="PF01061">
    <property type="entry name" value="ABC2_membrane"/>
    <property type="match status" value="2"/>
</dbReference>
<feature type="compositionally biased region" description="Low complexity" evidence="9">
    <location>
        <begin position="1586"/>
        <end position="1603"/>
    </location>
</feature>
<dbReference type="RefSeq" id="XP_018690581.1">
    <property type="nucleotide sequence ID" value="XM_018839460.1"/>
</dbReference>
<dbReference type="Pfam" id="PF19055">
    <property type="entry name" value="ABC2_membrane_7"/>
    <property type="match status" value="1"/>
</dbReference>
<evidence type="ECO:0000256" key="10">
    <source>
        <dbReference type="SAM" id="Phobius"/>
    </source>
</evidence>
<organism evidence="12 13">
    <name type="scientific">Fonsecaea erecta</name>
    <dbReference type="NCBI Taxonomy" id="1367422"/>
    <lineage>
        <taxon>Eukaryota</taxon>
        <taxon>Fungi</taxon>
        <taxon>Dikarya</taxon>
        <taxon>Ascomycota</taxon>
        <taxon>Pezizomycotina</taxon>
        <taxon>Eurotiomycetes</taxon>
        <taxon>Chaetothyriomycetidae</taxon>
        <taxon>Chaetothyriales</taxon>
        <taxon>Herpotrichiellaceae</taxon>
        <taxon>Fonsecaea</taxon>
    </lineage>
</organism>
<feature type="transmembrane region" description="Helical" evidence="10">
    <location>
        <begin position="1262"/>
        <end position="1289"/>
    </location>
</feature>
<sequence length="1615" mass="180367">MTTPLVGNITTNYDRSRRMSGASPDNQATDFPYLDRTMSSGGGVVVDESQNVNREIQHLARQYSRVSTTAEPNYHPFDEASVGTEIDPNSDNFNGRAWTKAMLKLQKQSGQNVGRTAGFAFRNLSAFGYTKGSDFQKTVDNYPLALVDMARGLFGHKGQRVDILRNFEGVVQPGEMLVVLGPPGSGCSTFLKTITGETHGFNLSEDSYINYQGISYKTMHNNFKGEAIYTAEQDVHFPMLTVGDTLLFAARARTPQNMKLPPGVTKAMYAAHIRDVVMAVFGIRHTINTKVGNDFVRGVSGGERKRVSIAEATLSNAPLQCWDNSTRGLDSANAIEFCKTLRTSTDLNETTAAVAIYQSPQSAYDYFDKVLVLYQGRQIFFGRTTEAQKYFEDMGFECAKRQTVPDFLTSMTNPIERLVKKGYESRVPRTPDDFAERWQQSEARQKMLQELDAFEKANPIGGPNLQAFQQSRRIQQSKAQRKSSPYTLSYAGQIRLCLWRGFKRLMDDPAITLTQLFANCINALVVSSLFYNLPADTDSLRSRSSLIFFAVLLNAFGSALEILTLYAQRPIVEKHQRYALYHPSAEAVASMLTDVPSKTLNAIGFNLILYFMTNLRRTPGAFFFFLFTSYILTFTMSMLFRFIASVSRSLVEALVPTAVLMIAIVVYTGFVIPVDYMHGWARWMNYVNPTAYGFESLMVNEFHNREYPCSTFVPPAPQFGNGSTTSQICTVVGSVAGRTFVDGDNYINISYKYFAGHKWRNIGILFVFMIGLCVMYLVATETVSAKKSKGEVLLFRRGHKPAFLKQQASDMESGGSDPNLVALERRQTKDEQLTRQVSAVIQKQTAIFQWKDVCYDIKIKGQPRRILDHVDGWVKPGTMTALMGVSGAGKTTLLDCLATRVTMGVITGEMLVDGRQRDESFQRKTGYVQQQDLHLETSTVREALRFSALLRQPRDTPRQEKIDYVEEVIKLLDMQEYADAVVGVPGEGLNVEQRKRLTIGVELAARPQLLLFLDEPTSGLDSQTSWSILNLLEKLTKAGQAILCTIHQPSAILFQRFDRLLFLAAGGKTVYFGPVGKDSDILIDYFQRNGAHECPPGANPAEYMLEAIGAAPGSHSDIDWFQVWRNSPEYQEVHRELEEMKIERSQMVAVTSPNKADYFEFAAPFTVQFWETQKRVFEQYWRTPEYVYSKLLLCCLTGLFIGFSLFKAPNTQQGLQNQLFGIFMLLVLFSQLVQQIMPLFVTQRSLYEVRERPSKSYSWKAFMLSNILVELPWATLGAVILFFCWYYPIGLYQNATYTNSVASRGATQFLFVLEFLLFSSTFAHMMIAGIATAETASNIANVLFSLCLLFNGVLVGPKAMPGFWIFMYRVSPFTYLVEGLLSTGIADAPVTCAANEYLHLTTPAGQTCGQYLDPFIREAGGYLLNSNTTECQFCTVNSTNTFLSLVSISFAHRWRDFGILFVYIAFNVFAAVAIYWLARVPKGKKYAGKDADKSKALVKTLSNASQGQQPHGTSGNHEKSPAVLGGGASSEKDRRTTPSTDDSDIESDRSSQEKGPSYTTEKKAEVHESEKPSTQPSEVTAMPSSAGIPREAEAAAATGTAERPATERFITAPEF</sequence>
<reference evidence="12 13" key="1">
    <citation type="submission" date="2016-04" db="EMBL/GenBank/DDBJ databases">
        <title>Draft genome of Fonsecaea erecta CBS 125763.</title>
        <authorList>
            <person name="Weiss V.A."/>
            <person name="Vicente V.A."/>
            <person name="Raittz R.T."/>
            <person name="Moreno L.F."/>
            <person name="De Souza E.M."/>
            <person name="Pedrosa F.O."/>
            <person name="Steffens M.B."/>
            <person name="Faoro H."/>
            <person name="Tadra-Sfeir M.Z."/>
            <person name="Najafzadeh M.J."/>
            <person name="Felipe M.S."/>
            <person name="Teixeira M."/>
            <person name="Sun J."/>
            <person name="Xi L."/>
            <person name="Gomes R."/>
            <person name="De Azevedo C.M."/>
            <person name="Salgado C.G."/>
            <person name="Da Silva M.B."/>
            <person name="Nascimento M.F."/>
            <person name="Queiroz-Telles F."/>
            <person name="Attili D.S."/>
            <person name="Gorbushina A."/>
        </authorList>
    </citation>
    <scope>NUCLEOTIDE SEQUENCE [LARGE SCALE GENOMIC DNA]</scope>
    <source>
        <strain evidence="12 13">CBS 125763</strain>
    </source>
</reference>
<keyword evidence="8 10" id="KW-0472">Membrane</keyword>
<dbReference type="GO" id="GO:0016020">
    <property type="term" value="C:membrane"/>
    <property type="evidence" value="ECO:0007669"/>
    <property type="project" value="UniProtKB-SubCell"/>
</dbReference>
<feature type="transmembrane region" description="Helical" evidence="10">
    <location>
        <begin position="1187"/>
        <end position="1206"/>
    </location>
</feature>
<gene>
    <name evidence="12" type="ORF">AYL99_07952</name>
</gene>
<dbReference type="InterPro" id="IPR010929">
    <property type="entry name" value="PDR_CDR_ABC"/>
</dbReference>
<accession>A0A178ZBQ6</accession>
<dbReference type="InterPro" id="IPR017871">
    <property type="entry name" value="ABC_transporter-like_CS"/>
</dbReference>
<feature type="transmembrane region" description="Helical" evidence="10">
    <location>
        <begin position="546"/>
        <end position="567"/>
    </location>
</feature>